<evidence type="ECO:0000313" key="3">
    <source>
        <dbReference type="Proteomes" id="UP000610846"/>
    </source>
</evidence>
<reference evidence="2" key="2">
    <citation type="submission" date="2020-09" db="EMBL/GenBank/DDBJ databases">
        <authorList>
            <person name="Yu Y."/>
        </authorList>
    </citation>
    <scope>NUCLEOTIDE SEQUENCE</scope>
    <source>
        <strain evidence="2">KCTC 49039</strain>
    </source>
</reference>
<dbReference type="Proteomes" id="UP000610846">
    <property type="component" value="Unassembled WGS sequence"/>
</dbReference>
<organism evidence="2 3">
    <name type="scientific">Cellulosimicrobium arenosum</name>
    <dbReference type="NCBI Taxonomy" id="2708133"/>
    <lineage>
        <taxon>Bacteria</taxon>
        <taxon>Bacillati</taxon>
        <taxon>Actinomycetota</taxon>
        <taxon>Actinomycetes</taxon>
        <taxon>Micrococcales</taxon>
        <taxon>Promicromonosporaceae</taxon>
        <taxon>Cellulosimicrobium</taxon>
    </lineage>
</organism>
<sequence>MSHVRCRCGYVYPVLDGRGLCPACVSLTPPTPRAETAGEAEARPDSEPTTP</sequence>
<dbReference type="RefSeq" id="WP_191827740.1">
    <property type="nucleotide sequence ID" value="NZ_JACYHB010000002.1"/>
</dbReference>
<dbReference type="EMBL" id="JACYHB010000002">
    <property type="protein sequence ID" value="MBD8078173.1"/>
    <property type="molecule type" value="Genomic_DNA"/>
</dbReference>
<gene>
    <name evidence="2" type="ORF">IF651_03750</name>
</gene>
<keyword evidence="3" id="KW-1185">Reference proteome</keyword>
<evidence type="ECO:0000313" key="2">
    <source>
        <dbReference type="EMBL" id="MBD8078173.1"/>
    </source>
</evidence>
<comment type="caution">
    <text evidence="2">The sequence shown here is derived from an EMBL/GenBank/DDBJ whole genome shotgun (WGS) entry which is preliminary data.</text>
</comment>
<evidence type="ECO:0000256" key="1">
    <source>
        <dbReference type="SAM" id="MobiDB-lite"/>
    </source>
</evidence>
<feature type="region of interest" description="Disordered" evidence="1">
    <location>
        <begin position="28"/>
        <end position="51"/>
    </location>
</feature>
<dbReference type="AlphaFoldDB" id="A0A927IZ74"/>
<proteinExistence type="predicted"/>
<accession>A0A927IZ74</accession>
<reference evidence="2" key="1">
    <citation type="journal article" date="2018" name="Curr. Microbiol.">
        <title>Cellulosimicrobium arenosum sp. nov., Isolated from Marine Sediment Sand.</title>
        <authorList>
            <person name="Oh M."/>
            <person name="Kim J.H."/>
            <person name="Yoon J.H."/>
            <person name="Schumann P."/>
            <person name="Kim W."/>
        </authorList>
    </citation>
    <scope>NUCLEOTIDE SEQUENCE</scope>
    <source>
        <strain evidence="2">KCTC 49039</strain>
    </source>
</reference>
<protein>
    <submittedName>
        <fullName evidence="2">Uncharacterized protein</fullName>
    </submittedName>
</protein>
<name>A0A927IZ74_9MICO</name>
<feature type="compositionally biased region" description="Basic and acidic residues" evidence="1">
    <location>
        <begin position="40"/>
        <end position="51"/>
    </location>
</feature>